<feature type="domain" description="TRAF3-interacting protein 1 N-terminal" evidence="1">
    <location>
        <begin position="32"/>
        <end position="68"/>
    </location>
</feature>
<dbReference type="AlphaFoldDB" id="A0A8H8DH90"/>
<dbReference type="OrthoDB" id="10258914at2759"/>
<dbReference type="Pfam" id="PF10243">
    <property type="entry name" value="MIP-T3"/>
    <property type="match status" value="1"/>
</dbReference>
<proteinExistence type="predicted"/>
<dbReference type="InterPro" id="IPR042576">
    <property type="entry name" value="TRAF3IP1_N_sf"/>
</dbReference>
<reference evidence="2 3" key="1">
    <citation type="journal article" name="Sci. Rep.">
        <title>Genome-scale phylogenetic analyses confirm Olpidium as the closest living zoosporic fungus to the non-flagellated, terrestrial fungi.</title>
        <authorList>
            <person name="Chang Y."/>
            <person name="Rochon D."/>
            <person name="Sekimoto S."/>
            <person name="Wang Y."/>
            <person name="Chovatia M."/>
            <person name="Sandor L."/>
            <person name="Salamov A."/>
            <person name="Grigoriev I.V."/>
            <person name="Stajich J.E."/>
            <person name="Spatafora J.W."/>
        </authorList>
    </citation>
    <scope>NUCLEOTIDE SEQUENCE [LARGE SCALE GENOMIC DNA]</scope>
    <source>
        <strain evidence="2">S191</strain>
    </source>
</reference>
<gene>
    <name evidence="2" type="ORF">BJ554DRAFT_1719</name>
</gene>
<dbReference type="EMBL" id="JAEFCI010008945">
    <property type="protein sequence ID" value="KAG5458121.1"/>
    <property type="molecule type" value="Genomic_DNA"/>
</dbReference>
<evidence type="ECO:0000313" key="2">
    <source>
        <dbReference type="EMBL" id="KAG5458121.1"/>
    </source>
</evidence>
<name>A0A8H8DH90_9FUNG</name>
<keyword evidence="3" id="KW-1185">Reference proteome</keyword>
<protein>
    <recommendedName>
        <fullName evidence="1">TRAF3-interacting protein 1 N-terminal domain-containing protein</fullName>
    </recommendedName>
</protein>
<organism evidence="2 3">
    <name type="scientific">Olpidium bornovanus</name>
    <dbReference type="NCBI Taxonomy" id="278681"/>
    <lineage>
        <taxon>Eukaryota</taxon>
        <taxon>Fungi</taxon>
        <taxon>Fungi incertae sedis</taxon>
        <taxon>Olpidiomycota</taxon>
        <taxon>Olpidiomycotina</taxon>
        <taxon>Olpidiomycetes</taxon>
        <taxon>Olpidiales</taxon>
        <taxon>Olpidiaceae</taxon>
        <taxon>Olpidium</taxon>
    </lineage>
</organism>
<comment type="caution">
    <text evidence="2">The sequence shown here is derived from an EMBL/GenBank/DDBJ whole genome shotgun (WGS) entry which is preliminary data.</text>
</comment>
<evidence type="ECO:0000259" key="1">
    <source>
        <dbReference type="Pfam" id="PF10243"/>
    </source>
</evidence>
<evidence type="ECO:0000313" key="3">
    <source>
        <dbReference type="Proteomes" id="UP000673691"/>
    </source>
</evidence>
<accession>A0A8H8DH90</accession>
<sequence length="102" mass="11193">MFVSRRRSSWCDARLPTAVSFSSNSSLRSTLLAATLGVEVKVKPQKIVAGLEPEETNAFLQLLAKAAKKQVCSERGWPKICRGGNSQPELSDNFLLAFARQP</sequence>
<dbReference type="Proteomes" id="UP000673691">
    <property type="component" value="Unassembled WGS sequence"/>
</dbReference>
<dbReference type="InterPro" id="IPR040468">
    <property type="entry name" value="TRAF3IP1_N"/>
</dbReference>
<dbReference type="Gene3D" id="1.10.418.50">
    <property type="entry name" value="Microtubule-binding protein MIP-T3"/>
    <property type="match status" value="1"/>
</dbReference>